<proteinExistence type="predicted"/>
<gene>
    <name evidence="1" type="ORF">A4A59_013240</name>
</gene>
<sequence length="349" mass="38433">MHERTLETRRVNPVRRNTLRPAAGRLPPLLSAPEAGMRIINLSVGLALILTPAAAYADTTHQGNAGMFKTLLSKIGLRSEGQPMPAAPHETLAQLRDAVAARLRGEPEVEEVAIDPSNPAVLRVRLANGGREAVTGTVDVTNVYGRLYTLRNDLDREAAIENLVQSVLATVRRPELDLQHVFANIRFRQPANEQDAATSLAEELAGDVAIVLQLDTPQSLVGLSRADLGERSVAEIRQAAQGNILREMSKLQEERVNDHMIAYRIDDNPPLTPAIVLTDEFWAMVDENFPDGALLILRQRDEVAVIDRKAPSALITARQLIDMAKHRGVDFLSDRIFERRDGQLVAVTE</sequence>
<accession>A0ACD5EYN7</accession>
<dbReference type="EMBL" id="CP171844">
    <property type="protein sequence ID" value="XKQ38112.1"/>
    <property type="molecule type" value="Genomic_DNA"/>
</dbReference>
<name>A0ACD5EYN7_RHILE</name>
<organism evidence="1 2">
    <name type="scientific">Rhizobium leguminosarum</name>
    <dbReference type="NCBI Taxonomy" id="384"/>
    <lineage>
        <taxon>Bacteria</taxon>
        <taxon>Pseudomonadati</taxon>
        <taxon>Pseudomonadota</taxon>
        <taxon>Alphaproteobacteria</taxon>
        <taxon>Hyphomicrobiales</taxon>
        <taxon>Rhizobiaceae</taxon>
        <taxon>Rhizobium/Agrobacterium group</taxon>
        <taxon>Rhizobium</taxon>
    </lineage>
</organism>
<dbReference type="Proteomes" id="UP000076193">
    <property type="component" value="Chromosome"/>
</dbReference>
<protein>
    <submittedName>
        <fullName evidence="1">Uncharacterized protein</fullName>
    </submittedName>
</protein>
<reference evidence="1" key="1">
    <citation type="submission" date="2024-10" db="EMBL/GenBank/DDBJ databases">
        <title>Strain of Rhizobium-related bacteria isolated fromm roots of Vavilovia formosa.</title>
        <authorList>
            <person name="Kimeklis A."/>
            <person name="Afonin A."/>
        </authorList>
    </citation>
    <scope>NUCLEOTIDE SEQUENCE</scope>
    <source>
        <strain evidence="1">Vaf12</strain>
    </source>
</reference>
<evidence type="ECO:0000313" key="2">
    <source>
        <dbReference type="Proteomes" id="UP000076193"/>
    </source>
</evidence>
<evidence type="ECO:0000313" key="1">
    <source>
        <dbReference type="EMBL" id="XKQ38112.1"/>
    </source>
</evidence>